<dbReference type="RefSeq" id="WP_076660097.1">
    <property type="nucleotide sequence ID" value="NZ_FTPR01000002.1"/>
</dbReference>
<evidence type="ECO:0000256" key="2">
    <source>
        <dbReference type="ARBA" id="ARBA00023002"/>
    </source>
</evidence>
<dbReference type="InterPro" id="IPR002347">
    <property type="entry name" value="SDR_fam"/>
</dbReference>
<comment type="similarity">
    <text evidence="1 3">Belongs to the short-chain dehydrogenases/reductases (SDR) family.</text>
</comment>
<dbReference type="OrthoDB" id="335726at2"/>
<dbReference type="InterPro" id="IPR057326">
    <property type="entry name" value="KR_dom"/>
</dbReference>
<dbReference type="Pfam" id="PF00106">
    <property type="entry name" value="adh_short"/>
    <property type="match status" value="1"/>
</dbReference>
<dbReference type="EMBL" id="FTPR01000002">
    <property type="protein sequence ID" value="SIT87550.1"/>
    <property type="molecule type" value="Genomic_DNA"/>
</dbReference>
<proteinExistence type="inferred from homology"/>
<evidence type="ECO:0000313" key="6">
    <source>
        <dbReference type="Proteomes" id="UP000186997"/>
    </source>
</evidence>
<sequence length="245" mass="27071">MKNWQGKRYWLVGASEGLGREVAFCLSRAGAEVIVSARSEDRLKELVAELPGKASYINVDVADRAAVEAAAKEAGEIDGVVYLAGVYWPMKAQDWDNEKADMMGEVNFLGASRVVGAVIKDMVAKEAGHIVLVGSLSGFRGLPGAIGYSASKAGLMSLAESMQADLRTSPIEVQLINPGFIKTRLTDKNDFTMPFIMSPEDAAKEVFEHMNTENFKKSFPMLFSWVFRLSQFMPDWMYYRLFGSK</sequence>
<feature type="domain" description="Ketoreductase" evidence="4">
    <location>
        <begin position="7"/>
        <end position="184"/>
    </location>
</feature>
<dbReference type="PRINTS" id="PR00081">
    <property type="entry name" value="GDHRDH"/>
</dbReference>
<dbReference type="PANTHER" id="PTHR44196">
    <property type="entry name" value="DEHYDROGENASE/REDUCTASE SDR FAMILY MEMBER 7B"/>
    <property type="match status" value="1"/>
</dbReference>
<evidence type="ECO:0000313" key="5">
    <source>
        <dbReference type="EMBL" id="SIT87550.1"/>
    </source>
</evidence>
<dbReference type="InterPro" id="IPR020904">
    <property type="entry name" value="Sc_DH/Rdtase_CS"/>
</dbReference>
<organism evidence="5 6">
    <name type="scientific">Yoonia rosea</name>
    <dbReference type="NCBI Taxonomy" id="287098"/>
    <lineage>
        <taxon>Bacteria</taxon>
        <taxon>Pseudomonadati</taxon>
        <taxon>Pseudomonadota</taxon>
        <taxon>Alphaproteobacteria</taxon>
        <taxon>Rhodobacterales</taxon>
        <taxon>Paracoccaceae</taxon>
        <taxon>Yoonia</taxon>
    </lineage>
</organism>
<evidence type="ECO:0000256" key="3">
    <source>
        <dbReference type="RuleBase" id="RU000363"/>
    </source>
</evidence>
<keyword evidence="6" id="KW-1185">Reference proteome</keyword>
<dbReference type="PROSITE" id="PS00061">
    <property type="entry name" value="ADH_SHORT"/>
    <property type="match status" value="1"/>
</dbReference>
<dbReference type="InterPro" id="IPR036291">
    <property type="entry name" value="NAD(P)-bd_dom_sf"/>
</dbReference>
<protein>
    <submittedName>
        <fullName evidence="5">NADP-dependent 3-hydroxy acid dehydrogenase YdfG</fullName>
    </submittedName>
</protein>
<dbReference type="SUPFAM" id="SSF51735">
    <property type="entry name" value="NAD(P)-binding Rossmann-fold domains"/>
    <property type="match status" value="1"/>
</dbReference>
<evidence type="ECO:0000256" key="1">
    <source>
        <dbReference type="ARBA" id="ARBA00006484"/>
    </source>
</evidence>
<dbReference type="GO" id="GO:0016491">
    <property type="term" value="F:oxidoreductase activity"/>
    <property type="evidence" value="ECO:0007669"/>
    <property type="project" value="UniProtKB-KW"/>
</dbReference>
<accession>A0A1R3XAN6</accession>
<evidence type="ECO:0000259" key="4">
    <source>
        <dbReference type="SMART" id="SM00822"/>
    </source>
</evidence>
<dbReference type="PANTHER" id="PTHR44196:SF1">
    <property type="entry name" value="DEHYDROGENASE_REDUCTASE SDR FAMILY MEMBER 7B"/>
    <property type="match status" value="1"/>
</dbReference>
<dbReference type="Gene3D" id="3.40.50.720">
    <property type="entry name" value="NAD(P)-binding Rossmann-like Domain"/>
    <property type="match status" value="1"/>
</dbReference>
<reference evidence="6" key="1">
    <citation type="submission" date="2017-01" db="EMBL/GenBank/DDBJ databases">
        <authorList>
            <person name="Varghese N."/>
            <person name="Submissions S."/>
        </authorList>
    </citation>
    <scope>NUCLEOTIDE SEQUENCE [LARGE SCALE GENOMIC DNA]</scope>
    <source>
        <strain evidence="6">DSM 29591</strain>
    </source>
</reference>
<dbReference type="GO" id="GO:0016020">
    <property type="term" value="C:membrane"/>
    <property type="evidence" value="ECO:0007669"/>
    <property type="project" value="TreeGrafter"/>
</dbReference>
<dbReference type="Proteomes" id="UP000186997">
    <property type="component" value="Unassembled WGS sequence"/>
</dbReference>
<name>A0A1R3XAN6_9RHOB</name>
<keyword evidence="2" id="KW-0560">Oxidoreductase</keyword>
<dbReference type="AlphaFoldDB" id="A0A1R3XAN6"/>
<gene>
    <name evidence="5" type="ORF">SAMN05421665_2445</name>
</gene>
<dbReference type="PRINTS" id="PR00080">
    <property type="entry name" value="SDRFAMILY"/>
</dbReference>
<dbReference type="STRING" id="287098.SAMN05421665_2445"/>
<dbReference type="SMART" id="SM00822">
    <property type="entry name" value="PKS_KR"/>
    <property type="match status" value="1"/>
</dbReference>